<dbReference type="GO" id="GO:0005886">
    <property type="term" value="C:plasma membrane"/>
    <property type="evidence" value="ECO:0007669"/>
    <property type="project" value="UniProtKB-SubCell"/>
</dbReference>
<name>A0AAE3FYB5_9EURY</name>
<comment type="cofactor">
    <cofactor evidence="12">
        <name>Mg(2+)</name>
        <dbReference type="ChEBI" id="CHEBI:18420"/>
    </cofactor>
</comment>
<comment type="subcellular location">
    <subcellularLocation>
        <location evidence="1 12">Cell membrane</location>
        <topology evidence="1 12">Multi-pass membrane protein</topology>
    </subcellularLocation>
</comment>
<sequence>MSLTQKLSGCVELTRPGNVVAASFLTFIGAFVAGGLSVSPLNVALAIAATGLATGAGNAINDYFDREIDAVNRPDRPIPSGRVSPRETLVFSIALFFGAVTAALLLPIEAIIIAVINLLALLAYTELFKGLPGVGNVIVGYLTGSTFLFGGAAVGEPFGAIILFFLAAIATVTREIVKDVEDIDGDRKENLRTLPIVIGERPALWVGTGAIVLGVAASVIPYVTETFGLIYLLAIIPADIVMLWATYRSFSDPTVGQKYLKVGMLLAAVAFLLGRLGGV</sequence>
<dbReference type="EC" id="2.5.1.42" evidence="12"/>
<dbReference type="HAMAP" id="MF_01286">
    <property type="entry name" value="DGGGP_synth"/>
    <property type="match status" value="1"/>
</dbReference>
<evidence type="ECO:0000256" key="12">
    <source>
        <dbReference type="HAMAP-Rule" id="MF_01286"/>
    </source>
</evidence>
<gene>
    <name evidence="13" type="ORF">AArcSt2_09930</name>
</gene>
<keyword evidence="7 12" id="KW-1133">Transmembrane helix</keyword>
<feature type="transmembrane region" description="Helical" evidence="12">
    <location>
        <begin position="259"/>
        <end position="278"/>
    </location>
</feature>
<feature type="transmembrane region" description="Helical" evidence="12">
    <location>
        <begin position="202"/>
        <end position="223"/>
    </location>
</feature>
<dbReference type="RefSeq" id="WP_174653635.1">
    <property type="nucleotide sequence ID" value="NZ_JAKRVX010000003.1"/>
</dbReference>
<reference evidence="13" key="2">
    <citation type="submission" date="2022-02" db="EMBL/GenBank/DDBJ databases">
        <authorList>
            <person name="Elcheninov A.G."/>
            <person name="Sorokin D.Y."/>
            <person name="Kublanov I.V."/>
        </authorList>
    </citation>
    <scope>NUCLEOTIDE SEQUENCE</scope>
    <source>
        <strain evidence="13">AArc-St2</strain>
    </source>
</reference>
<dbReference type="PANTHER" id="PTHR42723:SF1">
    <property type="entry name" value="CHLOROPHYLL SYNTHASE, CHLOROPLASTIC"/>
    <property type="match status" value="1"/>
</dbReference>
<feature type="transmembrane region" description="Helical" evidence="12">
    <location>
        <begin position="158"/>
        <end position="177"/>
    </location>
</feature>
<evidence type="ECO:0000256" key="7">
    <source>
        <dbReference type="ARBA" id="ARBA00022989"/>
    </source>
</evidence>
<keyword evidence="5 12" id="KW-0812">Transmembrane</keyword>
<evidence type="ECO:0000313" key="13">
    <source>
        <dbReference type="EMBL" id="MCL9817263.1"/>
    </source>
</evidence>
<evidence type="ECO:0000256" key="11">
    <source>
        <dbReference type="ARBA" id="ARBA00023264"/>
    </source>
</evidence>
<feature type="transmembrane region" description="Helical" evidence="12">
    <location>
        <begin position="229"/>
        <end position="247"/>
    </location>
</feature>
<evidence type="ECO:0000256" key="6">
    <source>
        <dbReference type="ARBA" id="ARBA00022842"/>
    </source>
</evidence>
<comment type="function">
    <text evidence="12">Prenyltransferase that catalyzes the transfer of the geranylgeranyl moiety of geranylgeranyl diphosphate (GGPP) to the C2 hydroxyl of (S)-3-O-geranylgeranylglyceryl phosphate (GGGP). This reaction is the second ether-bond-formation step in the biosynthesis of archaeal membrane lipids.</text>
</comment>
<evidence type="ECO:0000256" key="2">
    <source>
        <dbReference type="ARBA" id="ARBA00022475"/>
    </source>
</evidence>
<keyword evidence="14" id="KW-1185">Reference proteome</keyword>
<keyword evidence="4 12" id="KW-0808">Transferase</keyword>
<evidence type="ECO:0000256" key="4">
    <source>
        <dbReference type="ARBA" id="ARBA00022679"/>
    </source>
</evidence>
<evidence type="ECO:0000256" key="10">
    <source>
        <dbReference type="ARBA" id="ARBA00023209"/>
    </source>
</evidence>
<organism evidence="13 14">
    <name type="scientific">Natronocalculus amylovorans</name>
    <dbReference type="NCBI Taxonomy" id="2917812"/>
    <lineage>
        <taxon>Archaea</taxon>
        <taxon>Methanobacteriati</taxon>
        <taxon>Methanobacteriota</taxon>
        <taxon>Stenosarchaea group</taxon>
        <taxon>Halobacteria</taxon>
        <taxon>Halobacteriales</taxon>
        <taxon>Haloferacaceae</taxon>
        <taxon>Natronocalculus</taxon>
    </lineage>
</organism>
<evidence type="ECO:0000256" key="8">
    <source>
        <dbReference type="ARBA" id="ARBA00023098"/>
    </source>
</evidence>
<keyword evidence="6 12" id="KW-0460">Magnesium</keyword>
<proteinExistence type="inferred from homology"/>
<evidence type="ECO:0000256" key="9">
    <source>
        <dbReference type="ARBA" id="ARBA00023136"/>
    </source>
</evidence>
<feature type="transmembrane region" description="Helical" evidence="12">
    <location>
        <begin position="89"/>
        <end position="122"/>
    </location>
</feature>
<dbReference type="PANTHER" id="PTHR42723">
    <property type="entry name" value="CHLOROPHYLL SYNTHASE"/>
    <property type="match status" value="1"/>
</dbReference>
<dbReference type="InterPro" id="IPR050475">
    <property type="entry name" value="Prenyltransferase_related"/>
</dbReference>
<dbReference type="GO" id="GO:0046474">
    <property type="term" value="P:glycerophospholipid biosynthetic process"/>
    <property type="evidence" value="ECO:0007669"/>
    <property type="project" value="UniProtKB-UniRule"/>
</dbReference>
<evidence type="ECO:0000313" key="14">
    <source>
        <dbReference type="Proteomes" id="UP001203207"/>
    </source>
</evidence>
<reference evidence="13" key="1">
    <citation type="journal article" date="2022" name="Syst. Appl. Microbiol.">
        <title>Natronocalculus amylovorans gen. nov., sp. nov., and Natranaeroarchaeum aerophilus sp. nov., dominant culturable amylolytic natronoarchaea from hypersaline soda lakes in southwestern Siberia.</title>
        <authorList>
            <person name="Sorokin D.Y."/>
            <person name="Elcheninov A.G."/>
            <person name="Khizhniak T.V."/>
            <person name="Koenen M."/>
            <person name="Bale N.J."/>
            <person name="Damste J.S.S."/>
            <person name="Kublanov I.V."/>
        </authorList>
    </citation>
    <scope>NUCLEOTIDE SEQUENCE</scope>
    <source>
        <strain evidence="13">AArc-St2</strain>
    </source>
</reference>
<dbReference type="Pfam" id="PF01040">
    <property type="entry name" value="UbiA"/>
    <property type="match status" value="1"/>
</dbReference>
<comment type="catalytic activity">
    <reaction evidence="12">
        <text>sn-3-O-(geranylgeranyl)glycerol 1-phosphate + (2E,6E,10E)-geranylgeranyl diphosphate = 2,3-bis-O-(geranylgeranyl)-sn-glycerol 1-phosphate + diphosphate</text>
        <dbReference type="Rhea" id="RHEA:18109"/>
        <dbReference type="ChEBI" id="CHEBI:33019"/>
        <dbReference type="ChEBI" id="CHEBI:57677"/>
        <dbReference type="ChEBI" id="CHEBI:58756"/>
        <dbReference type="ChEBI" id="CHEBI:58837"/>
        <dbReference type="EC" id="2.5.1.42"/>
    </reaction>
</comment>
<dbReference type="Gene3D" id="1.10.357.140">
    <property type="entry name" value="UbiA prenyltransferase"/>
    <property type="match status" value="1"/>
</dbReference>
<keyword evidence="8 12" id="KW-0443">Lipid metabolism</keyword>
<evidence type="ECO:0000256" key="5">
    <source>
        <dbReference type="ARBA" id="ARBA00022692"/>
    </source>
</evidence>
<comment type="caution">
    <text evidence="13">The sequence shown here is derived from an EMBL/GenBank/DDBJ whole genome shotgun (WGS) entry which is preliminary data.</text>
</comment>
<keyword evidence="11 12" id="KW-1208">Phospholipid metabolism</keyword>
<accession>A0AAE3FYB5</accession>
<keyword evidence="3 12" id="KW-0444">Lipid biosynthesis</keyword>
<dbReference type="InterPro" id="IPR044878">
    <property type="entry name" value="UbiA_sf"/>
</dbReference>
<dbReference type="NCBIfam" id="NF009521">
    <property type="entry name" value="PRK12882.1"/>
    <property type="match status" value="1"/>
</dbReference>
<comment type="pathway">
    <text evidence="12">Membrane lipid metabolism; glycerophospholipid metabolism.</text>
</comment>
<dbReference type="EMBL" id="JAKRVX010000003">
    <property type="protein sequence ID" value="MCL9817263.1"/>
    <property type="molecule type" value="Genomic_DNA"/>
</dbReference>
<comment type="similarity">
    <text evidence="12">Belongs to the UbiA prenyltransferase family. DGGGP synthase subfamily.</text>
</comment>
<keyword evidence="10 12" id="KW-0594">Phospholipid biosynthesis</keyword>
<dbReference type="Proteomes" id="UP001203207">
    <property type="component" value="Unassembled WGS sequence"/>
</dbReference>
<dbReference type="InterPro" id="IPR000537">
    <property type="entry name" value="UbiA_prenyltransferase"/>
</dbReference>
<keyword evidence="9 12" id="KW-0472">Membrane</keyword>
<dbReference type="GO" id="GO:0000287">
    <property type="term" value="F:magnesium ion binding"/>
    <property type="evidence" value="ECO:0007669"/>
    <property type="project" value="UniProtKB-UniRule"/>
</dbReference>
<feature type="transmembrane region" description="Helical" evidence="12">
    <location>
        <begin position="20"/>
        <end position="38"/>
    </location>
</feature>
<dbReference type="CDD" id="cd13961">
    <property type="entry name" value="PT_UbiA_DGGGPS"/>
    <property type="match status" value="1"/>
</dbReference>
<evidence type="ECO:0000256" key="1">
    <source>
        <dbReference type="ARBA" id="ARBA00004651"/>
    </source>
</evidence>
<evidence type="ECO:0000256" key="3">
    <source>
        <dbReference type="ARBA" id="ARBA00022516"/>
    </source>
</evidence>
<dbReference type="Gene3D" id="1.20.120.1780">
    <property type="entry name" value="UbiA prenyltransferase"/>
    <property type="match status" value="1"/>
</dbReference>
<dbReference type="AlphaFoldDB" id="A0AAE3FYB5"/>
<protein>
    <recommendedName>
        <fullName evidence="12">Digeranylgeranylglyceryl phosphate synthase</fullName>
        <shortName evidence="12">DGGGP synthase</shortName>
        <shortName evidence="12">DGGGPS</shortName>
        <ecNumber evidence="12">2.5.1.42</ecNumber>
    </recommendedName>
    <alternativeName>
        <fullName evidence="12">(S)-2,3-di-O-geranylgeranylglyceryl phosphate synthase</fullName>
    </alternativeName>
    <alternativeName>
        <fullName evidence="12">Geranylgeranylglycerol-phosphate geranylgeranyltransferase</fullName>
    </alternativeName>
</protein>
<dbReference type="InterPro" id="IPR023547">
    <property type="entry name" value="DGGGP_synth"/>
</dbReference>
<keyword evidence="2 12" id="KW-1003">Cell membrane</keyword>
<dbReference type="GO" id="GO:0047295">
    <property type="term" value="F:geranylgeranylglycerol-phosphate geranylgeranyltransferase activity"/>
    <property type="evidence" value="ECO:0007669"/>
    <property type="project" value="UniProtKB-UniRule"/>
</dbReference>